<sequence>MSSGYRNIIKAITPPVIIDACRKLKQRFKGDTSPGISPGENWRNYIGGMWDEIGQLQFDFLVKNGLKPGHKLLDIGCGSLRGGVHFIRYLENGNYFGIDKEQWLLDAATYQEIPRYGLNDKTIHLIQRDDFDFSVFNVTFDYAIAQSVFTHLPWNSILRCLVNVEKVLKNDGKFYATFFEDKTGDHQTESITHQPGGITTYPDKDPFHYKFDVFLDLAKRALLEVKYIGDWNHSRNQMMMVFSKP</sequence>
<dbReference type="CDD" id="cd02440">
    <property type="entry name" value="AdoMet_MTases"/>
    <property type="match status" value="1"/>
</dbReference>
<reference evidence="2 3" key="1">
    <citation type="journal article" date="2016" name="Nat. Commun.">
        <title>Thousands of microbial genomes shed light on interconnected biogeochemical processes in an aquifer system.</title>
        <authorList>
            <person name="Anantharaman K."/>
            <person name="Brown C.T."/>
            <person name="Hug L.A."/>
            <person name="Sharon I."/>
            <person name="Castelle C.J."/>
            <person name="Probst A.J."/>
            <person name="Thomas B.C."/>
            <person name="Singh A."/>
            <person name="Wilkins M.J."/>
            <person name="Karaoz U."/>
            <person name="Brodie E.L."/>
            <person name="Williams K.H."/>
            <person name="Hubbard S.S."/>
            <person name="Banfield J.F."/>
        </authorList>
    </citation>
    <scope>NUCLEOTIDE SEQUENCE [LARGE SCALE GENOMIC DNA]</scope>
</reference>
<protein>
    <recommendedName>
        <fullName evidence="1">Methyltransferase type 12 domain-containing protein</fullName>
    </recommendedName>
</protein>
<dbReference type="AlphaFoldDB" id="A0A1F7S209"/>
<dbReference type="Proteomes" id="UP000179266">
    <property type="component" value="Unassembled WGS sequence"/>
</dbReference>
<dbReference type="Pfam" id="PF08242">
    <property type="entry name" value="Methyltransf_12"/>
    <property type="match status" value="1"/>
</dbReference>
<dbReference type="EMBL" id="MGDD01000057">
    <property type="protein sequence ID" value="OGL47751.1"/>
    <property type="molecule type" value="Genomic_DNA"/>
</dbReference>
<evidence type="ECO:0000313" key="3">
    <source>
        <dbReference type="Proteomes" id="UP000179266"/>
    </source>
</evidence>
<dbReference type="PANTHER" id="PTHR37886">
    <property type="entry name" value="S-ADENOSYL-L-METHIONINE-DEPENDENT METHYLTRANSFERASES SUPERFAMILY PROTEIN"/>
    <property type="match status" value="1"/>
</dbReference>
<feature type="domain" description="Methyltransferase type 12" evidence="1">
    <location>
        <begin position="73"/>
        <end position="174"/>
    </location>
</feature>
<evidence type="ECO:0000313" key="2">
    <source>
        <dbReference type="EMBL" id="OGL47751.1"/>
    </source>
</evidence>
<comment type="caution">
    <text evidence="2">The sequence shown here is derived from an EMBL/GenBank/DDBJ whole genome shotgun (WGS) entry which is preliminary data.</text>
</comment>
<dbReference type="InterPro" id="IPR029063">
    <property type="entry name" value="SAM-dependent_MTases_sf"/>
</dbReference>
<evidence type="ECO:0000259" key="1">
    <source>
        <dbReference type="Pfam" id="PF08242"/>
    </source>
</evidence>
<dbReference type="Gene3D" id="3.40.50.150">
    <property type="entry name" value="Vaccinia Virus protein VP39"/>
    <property type="match status" value="1"/>
</dbReference>
<name>A0A1F7S209_9BACT</name>
<dbReference type="InterPro" id="IPR013217">
    <property type="entry name" value="Methyltransf_12"/>
</dbReference>
<accession>A0A1F7S209</accession>
<proteinExistence type="predicted"/>
<dbReference type="SUPFAM" id="SSF53335">
    <property type="entry name" value="S-adenosyl-L-methionine-dependent methyltransferases"/>
    <property type="match status" value="1"/>
</dbReference>
<dbReference type="PANTHER" id="PTHR37886:SF1">
    <property type="entry name" value="S-ADENOSYL-L-METHIONINE-DEPENDENT METHYLTRANSFERASES SUPERFAMILY PROTEIN"/>
    <property type="match status" value="1"/>
</dbReference>
<gene>
    <name evidence="2" type="ORF">A2161_05105</name>
</gene>
<organism evidence="2 3">
    <name type="scientific">Candidatus Schekmanbacteria bacterium RBG_13_48_7</name>
    <dbReference type="NCBI Taxonomy" id="1817878"/>
    <lineage>
        <taxon>Bacteria</taxon>
        <taxon>Candidatus Schekmaniibacteriota</taxon>
    </lineage>
</organism>